<dbReference type="AlphaFoldDB" id="L9VUH1"/>
<dbReference type="Proteomes" id="UP000011645">
    <property type="component" value="Unassembled WGS sequence"/>
</dbReference>
<dbReference type="EMBL" id="AOHV01000008">
    <property type="protein sequence ID" value="ELY40845.1"/>
    <property type="molecule type" value="Genomic_DNA"/>
</dbReference>
<keyword evidence="2" id="KW-1185">Reference proteome</keyword>
<comment type="caution">
    <text evidence="1">The sequence shown here is derived from an EMBL/GenBank/DDBJ whole genome shotgun (WGS) entry which is preliminary data.</text>
</comment>
<sequence>METFRRSDASSIFSRRFGISHQSFIECLRRGHGKFIDRALNPNDRTRIEILLLERKPRGIEGVCFFRAPRRSRAHTNQERTRFITQNI</sequence>
<evidence type="ECO:0000313" key="2">
    <source>
        <dbReference type="Proteomes" id="UP000011645"/>
    </source>
</evidence>
<accession>L9VUH1</accession>
<evidence type="ECO:0000313" key="1">
    <source>
        <dbReference type="EMBL" id="ELY40845.1"/>
    </source>
</evidence>
<name>L9VUH1_HALJB</name>
<protein>
    <submittedName>
        <fullName evidence="1">Bacterio-opsin activator HTH domain-containing protein</fullName>
    </submittedName>
</protein>
<reference evidence="1 2" key="1">
    <citation type="journal article" date="2014" name="PLoS Genet.">
        <title>Phylogenetically driven sequencing of extremely halophilic archaea reveals strategies for static and dynamic osmo-response.</title>
        <authorList>
            <person name="Becker E.A."/>
            <person name="Seitzer P.M."/>
            <person name="Tritt A."/>
            <person name="Larsen D."/>
            <person name="Krusor M."/>
            <person name="Yao A.I."/>
            <person name="Wu D."/>
            <person name="Madern D."/>
            <person name="Eisen J.A."/>
            <person name="Darling A.E."/>
            <person name="Facciotti M.T."/>
        </authorList>
    </citation>
    <scope>NUCLEOTIDE SEQUENCE [LARGE SCALE GENOMIC DNA]</scope>
    <source>
        <strain evidence="2">DSM 18796 / CECT 7217 / JCM 14584 / KCTC 4019 / B3</strain>
    </source>
</reference>
<proteinExistence type="predicted"/>
<organism evidence="1 2">
    <name type="scientific">Halalkalicoccus jeotgali (strain DSM 18796 / CECT 7217 / JCM 14584 / KCTC 4019 / B3)</name>
    <dbReference type="NCBI Taxonomy" id="795797"/>
    <lineage>
        <taxon>Archaea</taxon>
        <taxon>Methanobacteriati</taxon>
        <taxon>Methanobacteriota</taxon>
        <taxon>Stenosarchaea group</taxon>
        <taxon>Halobacteria</taxon>
        <taxon>Halobacteriales</taxon>
        <taxon>Halococcaceae</taxon>
        <taxon>Halalkalicoccus</taxon>
    </lineage>
</organism>
<gene>
    <name evidence="1" type="ORF">C497_02142</name>
</gene>